<dbReference type="SMART" id="SM00822">
    <property type="entry name" value="PKS_KR"/>
    <property type="match status" value="1"/>
</dbReference>
<comment type="caution">
    <text evidence="4">The sequence shown here is derived from an EMBL/GenBank/DDBJ whole genome shotgun (WGS) entry which is preliminary data.</text>
</comment>
<dbReference type="CDD" id="cd05233">
    <property type="entry name" value="SDR_c"/>
    <property type="match status" value="1"/>
</dbReference>
<dbReference type="PANTHER" id="PTHR44196:SF1">
    <property type="entry name" value="DEHYDROGENASE_REDUCTASE SDR FAMILY MEMBER 7B"/>
    <property type="match status" value="1"/>
</dbReference>
<dbReference type="PRINTS" id="PR00080">
    <property type="entry name" value="SDRFAMILY"/>
</dbReference>
<dbReference type="Proteomes" id="UP001597229">
    <property type="component" value="Unassembled WGS sequence"/>
</dbReference>
<keyword evidence="5" id="KW-1185">Reference proteome</keyword>
<evidence type="ECO:0000256" key="2">
    <source>
        <dbReference type="ARBA" id="ARBA00023002"/>
    </source>
</evidence>
<dbReference type="Pfam" id="PF07993">
    <property type="entry name" value="NAD_binding_4"/>
    <property type="match status" value="1"/>
</dbReference>
<dbReference type="InterPro" id="IPR002347">
    <property type="entry name" value="SDR_fam"/>
</dbReference>
<dbReference type="InterPro" id="IPR057326">
    <property type="entry name" value="KR_dom"/>
</dbReference>
<dbReference type="Pfam" id="PF00106">
    <property type="entry name" value="adh_short"/>
    <property type="match status" value="1"/>
</dbReference>
<sequence length="681" mass="73810">MAYFVTGATGFIGRHLIAELVDHRDGPVFVLVRASSLPRMEALIRQWGSDRVQPVIGDLSQPSLGVDPAWIAEHAGSIDHFFHLAAIYDITADDATNDAMNIDGTRNALALAEELRAGVFHQVSSVAAAGDYHGRFTEAMFEEGQPLPSPYHRTKYESEKIVRDESSIPWRVYRPAIVVGHSETGAMDKIDGPYYFFPVIKRLRDALPAWLPLVGLDLGDTNLVPVDYVAKAMDHLAHVPGHDGEAFHLVNPEPQPVIEMINAFCAAAGAPRFATPVDRAITTAGPLSLIPRALRPINVMNAVVRSAPAQLVLDQTVGRLGIPAEVLAHTSFPSVFDSRATEKALAGSGLSVPPLETYVRALWSYWEENLDDATGRDGKAVAALKDKYVVITGASSGIGQVVALKVAQAGGIPVLVARGKEKLEATRDIIELRGGRAEVFPCDLSDLEAIDRLCEQLSTELPSVDYVINNAGRSIRRSLKLSQDRFHDFERTMQLNYFGAIRLVMGLMPKLHDQRSGHIVNISSIGVQTNPPRFSAYVASKAALDAWSNVVSSEVVGHGITFTNVHMPLVRTPMIAPTKIYDKFPTISPAQAADVVIKAMVDKPHEINTALGTAGELAHTIAPRTAFRVLNLAYQVFPDSAAAKGQKPASAAAAAAEEAPASNRRETEQMLLAQLFRGVHW</sequence>
<organism evidence="4 5">
    <name type="scientific">Nocardioides ginsengisoli</name>
    <dbReference type="NCBI Taxonomy" id="363868"/>
    <lineage>
        <taxon>Bacteria</taxon>
        <taxon>Bacillati</taxon>
        <taxon>Actinomycetota</taxon>
        <taxon>Actinomycetes</taxon>
        <taxon>Propionibacteriales</taxon>
        <taxon>Nocardioidaceae</taxon>
        <taxon>Nocardioides</taxon>
    </lineage>
</organism>
<dbReference type="PROSITE" id="PS00061">
    <property type="entry name" value="ADH_SHORT"/>
    <property type="match status" value="1"/>
</dbReference>
<accession>A0ABW3VZF5</accession>
<proteinExistence type="inferred from homology"/>
<dbReference type="CDD" id="cd05263">
    <property type="entry name" value="MupV_like_SDR_e"/>
    <property type="match status" value="1"/>
</dbReference>
<name>A0ABW3VZF5_9ACTN</name>
<dbReference type="Gene3D" id="3.40.50.720">
    <property type="entry name" value="NAD(P)-binding Rossmann-like Domain"/>
    <property type="match status" value="2"/>
</dbReference>
<protein>
    <submittedName>
        <fullName evidence="4">SDR family oxidoreductase</fullName>
    </submittedName>
</protein>
<dbReference type="InterPro" id="IPR036291">
    <property type="entry name" value="NAD(P)-bd_dom_sf"/>
</dbReference>
<dbReference type="InterPro" id="IPR057313">
    <property type="entry name" value="Maqu_2507-like"/>
</dbReference>
<dbReference type="RefSeq" id="WP_367917973.1">
    <property type="nucleotide sequence ID" value="NZ_BAABAC010000006.1"/>
</dbReference>
<dbReference type="PANTHER" id="PTHR44196">
    <property type="entry name" value="DEHYDROGENASE/REDUCTASE SDR FAMILY MEMBER 7B"/>
    <property type="match status" value="1"/>
</dbReference>
<evidence type="ECO:0000256" key="1">
    <source>
        <dbReference type="ARBA" id="ARBA00006484"/>
    </source>
</evidence>
<dbReference type="PRINTS" id="PR00081">
    <property type="entry name" value="GDHRDH"/>
</dbReference>
<dbReference type="SUPFAM" id="SSF51735">
    <property type="entry name" value="NAD(P)-binding Rossmann-fold domains"/>
    <property type="match status" value="2"/>
</dbReference>
<reference evidence="5" key="1">
    <citation type="journal article" date="2019" name="Int. J. Syst. Evol. Microbiol.">
        <title>The Global Catalogue of Microorganisms (GCM) 10K type strain sequencing project: providing services to taxonomists for standard genome sequencing and annotation.</title>
        <authorList>
            <consortium name="The Broad Institute Genomics Platform"/>
            <consortium name="The Broad Institute Genome Sequencing Center for Infectious Disease"/>
            <person name="Wu L."/>
            <person name="Ma J."/>
        </authorList>
    </citation>
    <scope>NUCLEOTIDE SEQUENCE [LARGE SCALE GENOMIC DNA]</scope>
    <source>
        <strain evidence="5">CCUG 52478</strain>
    </source>
</reference>
<evidence type="ECO:0000313" key="4">
    <source>
        <dbReference type="EMBL" id="MFD1248461.1"/>
    </source>
</evidence>
<dbReference type="EMBL" id="JBHTLX010000016">
    <property type="protein sequence ID" value="MFD1248461.1"/>
    <property type="molecule type" value="Genomic_DNA"/>
</dbReference>
<feature type="domain" description="Ketoreductase" evidence="3">
    <location>
        <begin position="387"/>
        <end position="571"/>
    </location>
</feature>
<dbReference type="InterPro" id="IPR020904">
    <property type="entry name" value="Sc_DH/Rdtase_CS"/>
</dbReference>
<dbReference type="NCBIfam" id="NF005539">
    <property type="entry name" value="PRK07201.1"/>
    <property type="match status" value="1"/>
</dbReference>
<evidence type="ECO:0000259" key="3">
    <source>
        <dbReference type="SMART" id="SM00822"/>
    </source>
</evidence>
<comment type="similarity">
    <text evidence="1">Belongs to the short-chain dehydrogenases/reductases (SDR) family.</text>
</comment>
<evidence type="ECO:0000313" key="5">
    <source>
        <dbReference type="Proteomes" id="UP001597229"/>
    </source>
</evidence>
<gene>
    <name evidence="4" type="ORF">ACFQ3F_11750</name>
</gene>
<keyword evidence="2" id="KW-0560">Oxidoreductase</keyword>
<dbReference type="InterPro" id="IPR013120">
    <property type="entry name" value="FAR_NAD-bd"/>
</dbReference>